<sequence length="79" mass="8859">MIVDRPHDRGPSELVHLVRAHENWSRPSSYALRPANLVTTTLAAHRAARAERMETSTNGTWCMATTSARAELMETRGQE</sequence>
<protein>
    <submittedName>
        <fullName evidence="1">Uncharacterized protein</fullName>
    </submittedName>
</protein>
<dbReference type="Proteomes" id="UP000215332">
    <property type="component" value="Chromosome 1"/>
</dbReference>
<reference evidence="1 2" key="1">
    <citation type="submission" date="2017-06" db="EMBL/GenBank/DDBJ databases">
        <authorList>
            <consortium name="Pathogen Informatics"/>
        </authorList>
    </citation>
    <scope>NUCLEOTIDE SEQUENCE [LARGE SCALE GENOMIC DNA]</scope>
    <source>
        <strain evidence="1 2">NCTC11865</strain>
    </source>
</reference>
<gene>
    <name evidence="1" type="ORF">SAMEA4412665_01058</name>
</gene>
<organism evidence="1 2">
    <name type="scientific">Cutibacterium granulosum</name>
    <dbReference type="NCBI Taxonomy" id="33011"/>
    <lineage>
        <taxon>Bacteria</taxon>
        <taxon>Bacillati</taxon>
        <taxon>Actinomycetota</taxon>
        <taxon>Actinomycetes</taxon>
        <taxon>Propionibacteriales</taxon>
        <taxon>Propionibacteriaceae</taxon>
        <taxon>Cutibacterium</taxon>
    </lineage>
</organism>
<proteinExistence type="predicted"/>
<accession>A0A239WHR5</accession>
<dbReference type="AlphaFoldDB" id="A0A239WHR5"/>
<name>A0A239WHR5_9ACTN</name>
<evidence type="ECO:0000313" key="2">
    <source>
        <dbReference type="Proteomes" id="UP000215332"/>
    </source>
</evidence>
<dbReference type="EMBL" id="LT906441">
    <property type="protein sequence ID" value="SNV34061.1"/>
    <property type="molecule type" value="Genomic_DNA"/>
</dbReference>
<dbReference type="KEGG" id="cgrn:4412665_01058"/>
<evidence type="ECO:0000313" key="1">
    <source>
        <dbReference type="EMBL" id="SNV34061.1"/>
    </source>
</evidence>